<dbReference type="RefSeq" id="WP_012861778.1">
    <property type="nucleotide sequence ID" value="NC_013517.1"/>
</dbReference>
<dbReference type="CDD" id="cd05233">
    <property type="entry name" value="SDR_c"/>
    <property type="match status" value="1"/>
</dbReference>
<dbReference type="HOGENOM" id="CLU_010194_2_1_0"/>
<dbReference type="SUPFAM" id="SSF51735">
    <property type="entry name" value="NAD(P)-binding Rossmann-fold domains"/>
    <property type="match status" value="1"/>
</dbReference>
<proteinExistence type="inferred from homology"/>
<evidence type="ECO:0000256" key="8">
    <source>
        <dbReference type="ARBA" id="ARBA00044349"/>
    </source>
</evidence>
<dbReference type="PANTHER" id="PTHR43086:SF3">
    <property type="entry name" value="NADP-DEPENDENT 3-HYDROXY ACID DEHYDROGENASE YDFG"/>
    <property type="match status" value="1"/>
</dbReference>
<evidence type="ECO:0000256" key="7">
    <source>
        <dbReference type="ARBA" id="ARBA00044271"/>
    </source>
</evidence>
<accession>D1AL41</accession>
<dbReference type="PROSITE" id="PS00061">
    <property type="entry name" value="ADH_SHORT"/>
    <property type="match status" value="1"/>
</dbReference>
<comment type="catalytic activity">
    <reaction evidence="3">
        <text>L-allo-threonine + NADP(+) = aminoacetone + CO2 + NADPH</text>
        <dbReference type="Rhea" id="RHEA:43524"/>
        <dbReference type="ChEBI" id="CHEBI:16526"/>
        <dbReference type="ChEBI" id="CHEBI:57783"/>
        <dbReference type="ChEBI" id="CHEBI:58320"/>
        <dbReference type="ChEBI" id="CHEBI:58349"/>
        <dbReference type="ChEBI" id="CHEBI:58585"/>
        <dbReference type="EC" id="1.1.1.381"/>
    </reaction>
</comment>
<evidence type="ECO:0000256" key="11">
    <source>
        <dbReference type="RuleBase" id="RU000363"/>
    </source>
</evidence>
<evidence type="ECO:0000313" key="13">
    <source>
        <dbReference type="Proteomes" id="UP000000845"/>
    </source>
</evidence>
<protein>
    <recommendedName>
        <fullName evidence="6">NADP-dependent 3-hydroxy acid dehydrogenase YdfG</fullName>
        <ecNumber evidence="4">1.1.1.298</ecNumber>
        <ecNumber evidence="5">1.1.1.381</ecNumber>
    </recommendedName>
    <alternativeName>
        <fullName evidence="8">L-allo-threonine dehydrogenase</fullName>
    </alternativeName>
    <alternativeName>
        <fullName evidence="7">Malonic semialdehyde reductase</fullName>
    </alternativeName>
</protein>
<reference evidence="12 13" key="2">
    <citation type="journal article" date="2010" name="Stand. Genomic Sci.">
        <title>Complete genome sequence of Sebaldella termitidis type strain (NCTC 11300).</title>
        <authorList>
            <person name="Harmon-Smith M."/>
            <person name="Celia L."/>
            <person name="Chertkov O."/>
            <person name="Lapidus A."/>
            <person name="Copeland A."/>
            <person name="Glavina Del Rio T."/>
            <person name="Nolan M."/>
            <person name="Lucas S."/>
            <person name="Tice H."/>
            <person name="Cheng J.F."/>
            <person name="Han C."/>
            <person name="Detter J.C."/>
            <person name="Bruce D."/>
            <person name="Goodwin L."/>
            <person name="Pitluck S."/>
            <person name="Pati A."/>
            <person name="Liolios K."/>
            <person name="Ivanova N."/>
            <person name="Mavromatis K."/>
            <person name="Mikhailova N."/>
            <person name="Chen A."/>
            <person name="Palaniappan K."/>
            <person name="Land M."/>
            <person name="Hauser L."/>
            <person name="Chang Y.J."/>
            <person name="Jeffries C.D."/>
            <person name="Brettin T."/>
            <person name="Goker M."/>
            <person name="Beck B."/>
            <person name="Bristow J."/>
            <person name="Eisen J.A."/>
            <person name="Markowitz V."/>
            <person name="Hugenholtz P."/>
            <person name="Kyrpides N.C."/>
            <person name="Klenk H.P."/>
            <person name="Chen F."/>
        </authorList>
    </citation>
    <scope>NUCLEOTIDE SEQUENCE [LARGE SCALE GENOMIC DNA]</scope>
    <source>
        <strain evidence="13">ATCC 33386 / NCTC 11300</strain>
    </source>
</reference>
<keyword evidence="2" id="KW-0560">Oxidoreductase</keyword>
<dbReference type="EC" id="1.1.1.298" evidence="4"/>
<dbReference type="AlphaFoldDB" id="D1AL41"/>
<name>D1AL41_SEBTE</name>
<dbReference type="PRINTS" id="PR00081">
    <property type="entry name" value="GDHRDH"/>
</dbReference>
<dbReference type="PRINTS" id="PR00080">
    <property type="entry name" value="SDRFAMILY"/>
</dbReference>
<dbReference type="EMBL" id="CP001739">
    <property type="protein sequence ID" value="ACZ09184.1"/>
    <property type="molecule type" value="Genomic_DNA"/>
</dbReference>
<sequence length="257" mass="28154">MRETVLITGASSGIGKTFAFEYAGQGKNLILTARSKDKLDKIKKEIEKKFSVDVKVLIKDLAKENSAAELYRELKQNDLHVDILVNNAGFGTSGEFHKKEFAGQHDQIILNCLSLADLTYFIIKDMAEKNSGNIINIASTAAFQPVPYMAVYGATKAFVLSFSEALHQEYKNYGIKVTAVCPGATETSFFDTAGPVGMGMHRKAEEVVKTAVKAAGKNKLYVVDGVKNYGVTLLSRFLTRKKTAEISGKILKKSLNI</sequence>
<dbReference type="InterPro" id="IPR020904">
    <property type="entry name" value="Sc_DH/Rdtase_CS"/>
</dbReference>
<comment type="function">
    <text evidence="9">NADP-dependent dehydrogenase with broad substrate specificity acting on 3-hydroxy acids. Catalyzes the NADP-dependent oxidation of L-allo-threonine to L-2-amino-3-keto-butyrate, which is spontaneously decarboxylated into aminoacetone. Also acts on D-threonine, L-serine, D-serine, D-3-hydroxyisobutyrate, L-3-hydroxyisobutyrate, D-glycerate and L-glycerate. Able to catalyze the reduction of the malonic semialdehyde to 3-hydroxypropionic acid. YdfG is apparently supplementing RutE, the presumed malonic semialdehyde reductase involved in pyrimidine degradation since both are able to detoxify malonic semialdehyde.</text>
</comment>
<dbReference type="GO" id="GO:0035527">
    <property type="term" value="F:3-hydroxypropionate dehydrogenase (NADP+) activity"/>
    <property type="evidence" value="ECO:0007669"/>
    <property type="project" value="UniProtKB-EC"/>
</dbReference>
<evidence type="ECO:0000256" key="2">
    <source>
        <dbReference type="ARBA" id="ARBA00023002"/>
    </source>
</evidence>
<dbReference type="STRING" id="526218.Sterm_2330"/>
<comment type="catalytic activity">
    <reaction evidence="10">
        <text>3-hydroxypropanoate + NADP(+) = 3-oxopropanoate + NADPH + H(+)</text>
        <dbReference type="Rhea" id="RHEA:26438"/>
        <dbReference type="ChEBI" id="CHEBI:15378"/>
        <dbReference type="ChEBI" id="CHEBI:16510"/>
        <dbReference type="ChEBI" id="CHEBI:33190"/>
        <dbReference type="ChEBI" id="CHEBI:57783"/>
        <dbReference type="ChEBI" id="CHEBI:58349"/>
        <dbReference type="EC" id="1.1.1.298"/>
    </reaction>
</comment>
<dbReference type="KEGG" id="str:Sterm_2330"/>
<evidence type="ECO:0000256" key="9">
    <source>
        <dbReference type="ARBA" id="ARBA00045650"/>
    </source>
</evidence>
<evidence type="ECO:0000256" key="10">
    <source>
        <dbReference type="ARBA" id="ARBA00047274"/>
    </source>
</evidence>
<evidence type="ECO:0000256" key="1">
    <source>
        <dbReference type="ARBA" id="ARBA00006484"/>
    </source>
</evidence>
<dbReference type="Gene3D" id="3.40.50.720">
    <property type="entry name" value="NAD(P)-binding Rossmann-like Domain"/>
    <property type="match status" value="1"/>
</dbReference>
<reference evidence="13" key="1">
    <citation type="submission" date="2009-09" db="EMBL/GenBank/DDBJ databases">
        <title>The complete chromosome of Sebaldella termitidis ATCC 33386.</title>
        <authorList>
            <consortium name="US DOE Joint Genome Institute (JGI-PGF)"/>
            <person name="Lucas S."/>
            <person name="Copeland A."/>
            <person name="Lapidus A."/>
            <person name="Glavina del Rio T."/>
            <person name="Dalin E."/>
            <person name="Tice H."/>
            <person name="Bruce D."/>
            <person name="Goodwin L."/>
            <person name="Pitluck S."/>
            <person name="Kyrpides N."/>
            <person name="Mavromatis K."/>
            <person name="Ivanova N."/>
            <person name="Mikhailova N."/>
            <person name="Sims D."/>
            <person name="Meincke L."/>
            <person name="Brettin T."/>
            <person name="Detter J.C."/>
            <person name="Han C."/>
            <person name="Larimer F."/>
            <person name="Land M."/>
            <person name="Hauser L."/>
            <person name="Markowitz V."/>
            <person name="Cheng J.F."/>
            <person name="Hugenholtz P."/>
            <person name="Woyke T."/>
            <person name="Wu D."/>
            <person name="Eisen J.A."/>
        </authorList>
    </citation>
    <scope>NUCLEOTIDE SEQUENCE [LARGE SCALE GENOMIC DNA]</scope>
    <source>
        <strain evidence="13">ATCC 33386 / NCTC 11300</strain>
    </source>
</reference>
<evidence type="ECO:0000313" key="12">
    <source>
        <dbReference type="EMBL" id="ACZ09184.1"/>
    </source>
</evidence>
<comment type="similarity">
    <text evidence="1 11">Belongs to the short-chain dehydrogenases/reductases (SDR) family.</text>
</comment>
<dbReference type="EC" id="1.1.1.381" evidence="5"/>
<keyword evidence="13" id="KW-1185">Reference proteome</keyword>
<evidence type="ECO:0000256" key="6">
    <source>
        <dbReference type="ARBA" id="ARBA00044065"/>
    </source>
</evidence>
<dbReference type="InterPro" id="IPR002347">
    <property type="entry name" value="SDR_fam"/>
</dbReference>
<organism evidence="12 13">
    <name type="scientific">Sebaldella termitidis (strain ATCC 33386 / NCTC 11300)</name>
    <dbReference type="NCBI Taxonomy" id="526218"/>
    <lineage>
        <taxon>Bacteria</taxon>
        <taxon>Fusobacteriati</taxon>
        <taxon>Fusobacteriota</taxon>
        <taxon>Fusobacteriia</taxon>
        <taxon>Fusobacteriales</taxon>
        <taxon>Leptotrichiaceae</taxon>
        <taxon>Sebaldella</taxon>
    </lineage>
</organism>
<dbReference type="PANTHER" id="PTHR43086">
    <property type="entry name" value="VERY-LONG-CHAIN 3-OXOOACYL-COA REDUCTASE"/>
    <property type="match status" value="1"/>
</dbReference>
<dbReference type="eggNOG" id="COG0300">
    <property type="taxonomic scope" value="Bacteria"/>
</dbReference>
<dbReference type="Proteomes" id="UP000000845">
    <property type="component" value="Chromosome"/>
</dbReference>
<evidence type="ECO:0000256" key="3">
    <source>
        <dbReference type="ARBA" id="ARBA00043812"/>
    </source>
</evidence>
<gene>
    <name evidence="12" type="ordered locus">Sterm_2330</name>
</gene>
<dbReference type="Pfam" id="PF00106">
    <property type="entry name" value="adh_short"/>
    <property type="match status" value="1"/>
</dbReference>
<dbReference type="InterPro" id="IPR036291">
    <property type="entry name" value="NAD(P)-bd_dom_sf"/>
</dbReference>
<evidence type="ECO:0000256" key="4">
    <source>
        <dbReference type="ARBA" id="ARBA00044050"/>
    </source>
</evidence>
<dbReference type="PIRSF" id="PIRSF000126">
    <property type="entry name" value="11-beta-HSD1"/>
    <property type="match status" value="1"/>
</dbReference>
<evidence type="ECO:0000256" key="5">
    <source>
        <dbReference type="ARBA" id="ARBA00044059"/>
    </source>
</evidence>